<dbReference type="AlphaFoldDB" id="A0A562T999"/>
<dbReference type="RefSeq" id="WP_145341219.1">
    <property type="nucleotide sequence ID" value="NZ_SMLY01000086.1"/>
</dbReference>
<name>A0A562T999_9HYPH</name>
<sequence>MYEKEKDPENVALGPNCQNSNQDAVPHAYFFVPAGSDPSCDRDDLGAILRLGEYSDLETMAAGDGHLPEYYPDGHISDAKNCGLSPTLASCGENDHQKGILLACDGRILVKNRERMYVQSKDYIQETNGDYSLSVDGALDADVSGDVEITSKDGQMSLSAPKGKVTISSGENQDIVMKAGAENGSGTGIIHQTSRTLYKEVEESEHEVSEEKTEFTKGKASNFFLGGKFSFLGDTELEIRAGGLMDMGVLHIMTNLIHVNFGTWMIESAEAVTEFRTLKTETNAIETKLHSISSDVSALQTRNTAMDSSIAQLCLDVGDLNVAVSNADARLSNVWALL</sequence>
<accession>A0A562T999</accession>
<gene>
    <name evidence="1" type="ORF">JM93_01166</name>
</gene>
<evidence type="ECO:0000313" key="2">
    <source>
        <dbReference type="Proteomes" id="UP000320593"/>
    </source>
</evidence>
<dbReference type="OrthoDB" id="8338502at2"/>
<organism evidence="1 2">
    <name type="scientific">Roseibium hamelinense</name>
    <dbReference type="NCBI Taxonomy" id="150831"/>
    <lineage>
        <taxon>Bacteria</taxon>
        <taxon>Pseudomonadati</taxon>
        <taxon>Pseudomonadota</taxon>
        <taxon>Alphaproteobacteria</taxon>
        <taxon>Hyphomicrobiales</taxon>
        <taxon>Stappiaceae</taxon>
        <taxon>Roseibium</taxon>
    </lineage>
</organism>
<dbReference type="Proteomes" id="UP000320593">
    <property type="component" value="Unassembled WGS sequence"/>
</dbReference>
<proteinExistence type="predicted"/>
<protein>
    <submittedName>
        <fullName evidence="1">Uncharacterized protein</fullName>
    </submittedName>
</protein>
<keyword evidence="2" id="KW-1185">Reference proteome</keyword>
<dbReference type="Gene3D" id="1.20.5.340">
    <property type="match status" value="1"/>
</dbReference>
<comment type="caution">
    <text evidence="1">The sequence shown here is derived from an EMBL/GenBank/DDBJ whole genome shotgun (WGS) entry which is preliminary data.</text>
</comment>
<reference evidence="1 2" key="1">
    <citation type="submission" date="2019-07" db="EMBL/GenBank/DDBJ databases">
        <title>Genomic Encyclopedia of Archaeal and Bacterial Type Strains, Phase II (KMG-II): from individual species to whole genera.</title>
        <authorList>
            <person name="Goeker M."/>
        </authorList>
    </citation>
    <scope>NUCLEOTIDE SEQUENCE [LARGE SCALE GENOMIC DNA]</scope>
    <source>
        <strain evidence="1 2">ATCC BAA-252</strain>
    </source>
</reference>
<dbReference type="EMBL" id="VLLF01000002">
    <property type="protein sequence ID" value="TWI90189.1"/>
    <property type="molecule type" value="Genomic_DNA"/>
</dbReference>
<evidence type="ECO:0000313" key="1">
    <source>
        <dbReference type="EMBL" id="TWI90189.1"/>
    </source>
</evidence>